<dbReference type="InterPro" id="IPR036236">
    <property type="entry name" value="Znf_C2H2_sf"/>
</dbReference>
<dbReference type="EMBL" id="CAXKWB010023475">
    <property type="protein sequence ID" value="CAL4125308.1"/>
    <property type="molecule type" value="Genomic_DNA"/>
</dbReference>
<accession>A0AAV2RJT4</accession>
<dbReference type="Gene3D" id="3.30.160.60">
    <property type="entry name" value="Classic Zinc Finger"/>
    <property type="match status" value="1"/>
</dbReference>
<organism evidence="1 2">
    <name type="scientific">Meganyctiphanes norvegica</name>
    <name type="common">Northern krill</name>
    <name type="synonym">Thysanopoda norvegica</name>
    <dbReference type="NCBI Taxonomy" id="48144"/>
    <lineage>
        <taxon>Eukaryota</taxon>
        <taxon>Metazoa</taxon>
        <taxon>Ecdysozoa</taxon>
        <taxon>Arthropoda</taxon>
        <taxon>Crustacea</taxon>
        <taxon>Multicrustacea</taxon>
        <taxon>Malacostraca</taxon>
        <taxon>Eumalacostraca</taxon>
        <taxon>Eucarida</taxon>
        <taxon>Euphausiacea</taxon>
        <taxon>Euphausiidae</taxon>
        <taxon>Meganyctiphanes</taxon>
    </lineage>
</organism>
<dbReference type="AlphaFoldDB" id="A0AAV2RJT4"/>
<sequence>ESPQAHYPGSDNYLGSLFNPRLTIPMLTSMPTPSNTAVNAALPQRSSTVSSTNAPRGCSLKCIKCSYVSRDMTTLMEHLDSHFPVRTFLCVDCTMPFPGPRELQEHQYSGLCPFKDATKQELNSLPGVAKDNNVS</sequence>
<dbReference type="Proteomes" id="UP001497623">
    <property type="component" value="Unassembled WGS sequence"/>
</dbReference>
<comment type="caution">
    <text evidence="1">The sequence shown here is derived from an EMBL/GenBank/DDBJ whole genome shotgun (WGS) entry which is preliminary data.</text>
</comment>
<evidence type="ECO:0000313" key="1">
    <source>
        <dbReference type="EMBL" id="CAL4125308.1"/>
    </source>
</evidence>
<evidence type="ECO:0008006" key="3">
    <source>
        <dbReference type="Google" id="ProtNLM"/>
    </source>
</evidence>
<feature type="non-terminal residue" evidence="1">
    <location>
        <position position="1"/>
    </location>
</feature>
<dbReference type="SUPFAM" id="SSF57667">
    <property type="entry name" value="beta-beta-alpha zinc fingers"/>
    <property type="match status" value="1"/>
</dbReference>
<name>A0AAV2RJT4_MEGNR</name>
<evidence type="ECO:0000313" key="2">
    <source>
        <dbReference type="Proteomes" id="UP001497623"/>
    </source>
</evidence>
<proteinExistence type="predicted"/>
<reference evidence="1 2" key="1">
    <citation type="submission" date="2024-05" db="EMBL/GenBank/DDBJ databases">
        <authorList>
            <person name="Wallberg A."/>
        </authorList>
    </citation>
    <scope>NUCLEOTIDE SEQUENCE [LARGE SCALE GENOMIC DNA]</scope>
</reference>
<keyword evidence="2" id="KW-1185">Reference proteome</keyword>
<gene>
    <name evidence="1" type="ORF">MNOR_LOCUS25050</name>
</gene>
<protein>
    <recommendedName>
        <fullName evidence="3">C2H2-type domain-containing protein</fullName>
    </recommendedName>
</protein>